<dbReference type="RefSeq" id="WP_153385111.1">
    <property type="nucleotide sequence ID" value="NZ_VDFO01000023.1"/>
</dbReference>
<organism evidence="2 3">
    <name type="scientific">Companilactobacillus halodurans</name>
    <dbReference type="NCBI Taxonomy" id="2584183"/>
    <lineage>
        <taxon>Bacteria</taxon>
        <taxon>Bacillati</taxon>
        <taxon>Bacillota</taxon>
        <taxon>Bacilli</taxon>
        <taxon>Lactobacillales</taxon>
        <taxon>Lactobacillaceae</taxon>
        <taxon>Companilactobacillus</taxon>
    </lineage>
</organism>
<gene>
    <name evidence="2" type="ORF">FHL05_07050</name>
    <name evidence="1" type="ORF">FHL06_04815</name>
</gene>
<dbReference type="Proteomes" id="UP000371423">
    <property type="component" value="Unassembled WGS sequence"/>
</dbReference>
<evidence type="ECO:0000313" key="3">
    <source>
        <dbReference type="Proteomes" id="UP000371423"/>
    </source>
</evidence>
<proteinExistence type="predicted"/>
<dbReference type="AlphaFoldDB" id="A0A5P0ZXL6"/>
<reference evidence="3 4" key="1">
    <citation type="journal article" date="2019" name="Syst. Appl. Microbiol.">
        <title>Polyphasic characterization of two novel Lactobacillus spp. isolated from blown salami packages: Description of Lactobacillus halodurans sp. nov. and Lactobacillus salsicarnum sp. nov.</title>
        <authorList>
            <person name="Schuster J.A."/>
            <person name="Klingl A."/>
            <person name="Vogel R.F."/>
            <person name="Ehrmann M.A."/>
        </authorList>
    </citation>
    <scope>NUCLEOTIDE SEQUENCE [LARGE SCALE GENOMIC DNA]</scope>
    <source>
        <strain evidence="2 3">TMW 1.1920</strain>
        <strain evidence="1 4">TMW 1.2172</strain>
    </source>
</reference>
<comment type="caution">
    <text evidence="2">The sequence shown here is derived from an EMBL/GenBank/DDBJ whole genome shotgun (WGS) entry which is preliminary data.</text>
</comment>
<keyword evidence="3" id="KW-1185">Reference proteome</keyword>
<name>A0A5P0ZXL6_9LACO</name>
<evidence type="ECO:0000313" key="4">
    <source>
        <dbReference type="Proteomes" id="UP000414364"/>
    </source>
</evidence>
<evidence type="ECO:0000313" key="2">
    <source>
        <dbReference type="EMBL" id="MQS97645.1"/>
    </source>
</evidence>
<dbReference type="OrthoDB" id="2317031at2"/>
<accession>A0A5P0ZXL6</accession>
<evidence type="ECO:0000313" key="1">
    <source>
        <dbReference type="EMBL" id="MQS75707.1"/>
    </source>
</evidence>
<sequence length="105" mass="12298">MTIDKINDLQTAVLGEQSDFLVKAEAFDFCDQILQSQVTGSGNDWSITATNGWMAIITGFNHKIHRLFMKQERKDNEDLRHQITKKYIIRKTELPEQYKLILRKK</sequence>
<dbReference type="Proteomes" id="UP000414364">
    <property type="component" value="Unassembled WGS sequence"/>
</dbReference>
<dbReference type="EMBL" id="VDFO01000023">
    <property type="protein sequence ID" value="MQS97645.1"/>
    <property type="molecule type" value="Genomic_DNA"/>
</dbReference>
<protein>
    <submittedName>
        <fullName evidence="2">Uncharacterized protein</fullName>
    </submittedName>
</protein>
<dbReference type="EMBL" id="VDFP01000007">
    <property type="protein sequence ID" value="MQS75707.1"/>
    <property type="molecule type" value="Genomic_DNA"/>
</dbReference>